<dbReference type="KEGG" id="taz:TREAZ_2284"/>
<dbReference type="SUPFAM" id="SSF51971">
    <property type="entry name" value="Nucleotide-binding domain"/>
    <property type="match status" value="2"/>
</dbReference>
<dbReference type="PANTHER" id="PTHR42783">
    <property type="entry name" value="GLUTAMATE SYNTHASE [NADPH] SMALL CHAIN"/>
    <property type="match status" value="1"/>
</dbReference>
<dbReference type="NCBIfam" id="TIGR01316">
    <property type="entry name" value="gltA"/>
    <property type="match status" value="1"/>
</dbReference>
<dbReference type="GO" id="GO:0004355">
    <property type="term" value="F:glutamate synthase (NADPH) activity"/>
    <property type="evidence" value="ECO:0007669"/>
    <property type="project" value="UniProtKB-EC"/>
</dbReference>
<dbReference type="PRINTS" id="PR00368">
    <property type="entry name" value="FADPNR"/>
</dbReference>
<proteinExistence type="predicted"/>
<dbReference type="OrthoDB" id="9803192at2"/>
<dbReference type="Gene3D" id="1.10.1060.10">
    <property type="entry name" value="Alpha-helical ferredoxin"/>
    <property type="match status" value="1"/>
</dbReference>
<name>F5Y821_LEAAZ</name>
<feature type="domain" description="4Fe-4S ferredoxin-type" evidence="1">
    <location>
        <begin position="67"/>
        <end position="98"/>
    </location>
</feature>
<sequence length="500" mass="53630">MSDVIKTRDELDAEAKNLLDTITAKISAGEKITPKDRMAIPAQEMPVQEPKARGKNLNEVALGYGEHQAMLEAFRCLGCGNAPCIKGCPVQVPIPRFIAEIQKGDFGAAAKVIKETNLLPAVCGRVCPQEKQCQEQCTLGKSLKSVEKAVSIGRLERFVADLEREQGTAEIPAIKPKSGKRAAVIGSGPAGLTTAADLAREGHEVTIFEAFHKPGGVMVYGIPEFRLPKAIVQAEVDNLKKMGVKIETNFLTGRTRTLEQLVNEDGFGAVFVGVGAGLPKFMGCPGENLVGVFSANEYLTRSNLMKAYDSDNAATPVFRPKVAAVIGGGNVAMDAARMALRLGADSVHVVYRRTQEEMPARAEEVAHAMEEGIVFEFLRNPSRILGSDKGWVTGMELQKFELGEADASGRRSPVPIPGSEYTFDCDTVIVALGNESNPLLVQTTPNLKADRKGRILVDENQKTSLDKVFAGGDIVLGAATVILAMGDGRRAAVAMNELLK</sequence>
<dbReference type="STRING" id="545695.TREAZ_2284"/>
<dbReference type="Pfam" id="PF14691">
    <property type="entry name" value="Fer4_20"/>
    <property type="match status" value="1"/>
</dbReference>
<dbReference type="eggNOG" id="COG0493">
    <property type="taxonomic scope" value="Bacteria"/>
</dbReference>
<dbReference type="PANTHER" id="PTHR42783:SF3">
    <property type="entry name" value="GLUTAMATE SYNTHASE [NADPH] SMALL CHAIN-RELATED"/>
    <property type="match status" value="1"/>
</dbReference>
<evidence type="ECO:0000313" key="3">
    <source>
        <dbReference type="Proteomes" id="UP000009222"/>
    </source>
</evidence>
<dbReference type="SUPFAM" id="SSF46548">
    <property type="entry name" value="alpha-helical ferredoxin"/>
    <property type="match status" value="1"/>
</dbReference>
<dbReference type="GO" id="GO:0051536">
    <property type="term" value="F:iron-sulfur cluster binding"/>
    <property type="evidence" value="ECO:0007669"/>
    <property type="project" value="InterPro"/>
</dbReference>
<dbReference type="PROSITE" id="PS51379">
    <property type="entry name" value="4FE4S_FER_2"/>
    <property type="match status" value="1"/>
</dbReference>
<dbReference type="EMBL" id="CP001841">
    <property type="protein sequence ID" value="AEF83073.1"/>
    <property type="molecule type" value="Genomic_DNA"/>
</dbReference>
<reference evidence="2 3" key="2">
    <citation type="journal article" date="2011" name="ISME J.">
        <title>RNA-seq reveals cooperative metabolic interactions between two termite-gut spirochete species in co-culture.</title>
        <authorList>
            <person name="Rosenthal A.Z."/>
            <person name="Matson E.G."/>
            <person name="Eldar A."/>
            <person name="Leadbetter J.R."/>
        </authorList>
    </citation>
    <scope>NUCLEOTIDE SEQUENCE [LARGE SCALE GENOMIC DNA]</scope>
    <source>
        <strain evidence="3">ATCC BAA-888 / DSM 13862 / ZAS-9</strain>
    </source>
</reference>
<protein>
    <submittedName>
        <fullName evidence="2">Glutamate synthase (NADPH), homotetrameric</fullName>
        <ecNumber evidence="2">1.4.1.13</ecNumber>
    </submittedName>
</protein>
<evidence type="ECO:0000259" key="1">
    <source>
        <dbReference type="PROSITE" id="PS51379"/>
    </source>
</evidence>
<dbReference type="HOGENOM" id="CLU_000422_3_3_12"/>
<dbReference type="InterPro" id="IPR017896">
    <property type="entry name" value="4Fe4S_Fe-S-bd"/>
</dbReference>
<dbReference type="InterPro" id="IPR036188">
    <property type="entry name" value="FAD/NAD-bd_sf"/>
</dbReference>
<keyword evidence="3" id="KW-1185">Reference proteome</keyword>
<dbReference type="Proteomes" id="UP000009222">
    <property type="component" value="Chromosome"/>
</dbReference>
<dbReference type="InterPro" id="IPR023753">
    <property type="entry name" value="FAD/NAD-binding_dom"/>
</dbReference>
<gene>
    <name evidence="2" type="primary">gltA</name>
    <name evidence="2" type="ordered locus">TREAZ_2284</name>
</gene>
<dbReference type="InParanoid" id="F5Y821"/>
<dbReference type="AlphaFoldDB" id="F5Y821"/>
<organism evidence="2 3">
    <name type="scientific">Leadbettera azotonutricia (strain ATCC BAA-888 / DSM 13862 / ZAS-9)</name>
    <name type="common">Treponema azotonutricium</name>
    <dbReference type="NCBI Taxonomy" id="545695"/>
    <lineage>
        <taxon>Bacteria</taxon>
        <taxon>Pseudomonadati</taxon>
        <taxon>Spirochaetota</taxon>
        <taxon>Spirochaetia</taxon>
        <taxon>Spirochaetales</taxon>
        <taxon>Breznakiellaceae</taxon>
        <taxon>Leadbettera</taxon>
    </lineage>
</organism>
<accession>F5Y821</accession>
<keyword evidence="2" id="KW-0560">Oxidoreductase</keyword>
<dbReference type="InterPro" id="IPR028261">
    <property type="entry name" value="DPD_II"/>
</dbReference>
<dbReference type="InterPro" id="IPR006004">
    <property type="entry name" value="SudA-like"/>
</dbReference>
<reference evidence="3" key="1">
    <citation type="submission" date="2009-12" db="EMBL/GenBank/DDBJ databases">
        <title>Complete sequence of Treponema azotonutricium strain ZAS-9.</title>
        <authorList>
            <person name="Tetu S.G."/>
            <person name="Matson E."/>
            <person name="Ren Q."/>
            <person name="Seshadri R."/>
            <person name="Elbourne L."/>
            <person name="Hassan K.A."/>
            <person name="Durkin A."/>
            <person name="Radune D."/>
            <person name="Mohamoud Y."/>
            <person name="Shay R."/>
            <person name="Jin S."/>
            <person name="Zhang X."/>
            <person name="Lucey K."/>
            <person name="Ballor N.R."/>
            <person name="Ottesen E."/>
            <person name="Rosenthal R."/>
            <person name="Allen A."/>
            <person name="Leadbetter J.R."/>
            <person name="Paulsen I.T."/>
        </authorList>
    </citation>
    <scope>NUCLEOTIDE SEQUENCE [LARGE SCALE GENOMIC DNA]</scope>
    <source>
        <strain evidence="3">ATCC BAA-888 / DSM 13862 / ZAS-9</strain>
    </source>
</reference>
<dbReference type="Pfam" id="PF07992">
    <property type="entry name" value="Pyr_redox_2"/>
    <property type="match status" value="1"/>
</dbReference>
<dbReference type="InterPro" id="IPR009051">
    <property type="entry name" value="Helical_ferredxn"/>
</dbReference>
<dbReference type="PRINTS" id="PR00469">
    <property type="entry name" value="PNDRDTASEII"/>
</dbReference>
<dbReference type="Gene3D" id="3.50.50.60">
    <property type="entry name" value="FAD/NAD(P)-binding domain"/>
    <property type="match status" value="2"/>
</dbReference>
<dbReference type="EC" id="1.4.1.13" evidence="2"/>
<evidence type="ECO:0000313" key="2">
    <source>
        <dbReference type="EMBL" id="AEF83073.1"/>
    </source>
</evidence>
<dbReference type="RefSeq" id="WP_015709768.1">
    <property type="nucleotide sequence ID" value="NC_015577.1"/>
</dbReference>